<dbReference type="SUPFAM" id="SSF103642">
    <property type="entry name" value="Sec-C motif"/>
    <property type="match status" value="1"/>
</dbReference>
<reference evidence="3" key="1">
    <citation type="journal article" date="2019" name="Int. J. Syst. Evol. Microbiol.">
        <title>The Global Catalogue of Microorganisms (GCM) 10K type strain sequencing project: providing services to taxonomists for standard genome sequencing and annotation.</title>
        <authorList>
            <consortium name="The Broad Institute Genomics Platform"/>
            <consortium name="The Broad Institute Genome Sequencing Center for Infectious Disease"/>
            <person name="Wu L."/>
            <person name="Ma J."/>
        </authorList>
    </citation>
    <scope>NUCLEOTIDE SEQUENCE [LARGE SCALE GENOMIC DNA]</scope>
    <source>
        <strain evidence="3">KCTC 23723</strain>
    </source>
</reference>
<keyword evidence="3" id="KW-1185">Reference proteome</keyword>
<protein>
    <recommendedName>
        <fullName evidence="1">YchJ-like middle NTF2-like domain-containing protein</fullName>
    </recommendedName>
</protein>
<dbReference type="Pfam" id="PF02810">
    <property type="entry name" value="SEC-C"/>
    <property type="match status" value="1"/>
</dbReference>
<dbReference type="PANTHER" id="PTHR33747">
    <property type="entry name" value="UPF0225 PROTEIN SCO1677"/>
    <property type="match status" value="1"/>
</dbReference>
<evidence type="ECO:0000259" key="1">
    <source>
        <dbReference type="Pfam" id="PF17775"/>
    </source>
</evidence>
<dbReference type="SUPFAM" id="SSF54427">
    <property type="entry name" value="NTF2-like"/>
    <property type="match status" value="1"/>
</dbReference>
<feature type="domain" description="YchJ-like middle NTF2-like" evidence="1">
    <location>
        <begin position="1"/>
        <end position="91"/>
    </location>
</feature>
<sequence>MRSRYSAYCLGDSCYLIATLAPAQRKEDCEENIMAFAKSVHFYQLSISLAEQQETEGKVKFTANFIYDQKQDHITELSHFIYLDRWYYQSGTLDSTIAVKIGRNDPCPCQSGKKFKHCTSHKTSGQTSV</sequence>
<gene>
    <name evidence="2" type="ORF">GCM10008111_25390</name>
</gene>
<dbReference type="Gene3D" id="3.10.450.50">
    <property type="match status" value="1"/>
</dbReference>
<evidence type="ECO:0000313" key="2">
    <source>
        <dbReference type="EMBL" id="GGW68198.1"/>
    </source>
</evidence>
<dbReference type="InterPro" id="IPR048469">
    <property type="entry name" value="YchJ-like_M"/>
</dbReference>
<dbReference type="EMBL" id="BMYR01000010">
    <property type="protein sequence ID" value="GGW68198.1"/>
    <property type="molecule type" value="Genomic_DNA"/>
</dbReference>
<dbReference type="InterPro" id="IPR032710">
    <property type="entry name" value="NTF2-like_dom_sf"/>
</dbReference>
<proteinExistence type="predicted"/>
<evidence type="ECO:0000313" key="3">
    <source>
        <dbReference type="Proteomes" id="UP000634667"/>
    </source>
</evidence>
<dbReference type="Proteomes" id="UP000634667">
    <property type="component" value="Unassembled WGS sequence"/>
</dbReference>
<accession>A0ABQ2WSM7</accession>
<comment type="caution">
    <text evidence="2">The sequence shown here is derived from an EMBL/GenBank/DDBJ whole genome shotgun (WGS) entry which is preliminary data.</text>
</comment>
<name>A0ABQ2WSM7_9ALTE</name>
<dbReference type="Pfam" id="PF17775">
    <property type="entry name" value="YchJ_M-like"/>
    <property type="match status" value="1"/>
</dbReference>
<dbReference type="PANTHER" id="PTHR33747:SF1">
    <property type="entry name" value="ADENYLATE CYCLASE-ASSOCIATED CAP C-TERMINAL DOMAIN-CONTAINING PROTEIN"/>
    <property type="match status" value="1"/>
</dbReference>
<dbReference type="InterPro" id="IPR004027">
    <property type="entry name" value="SEC_C_motif"/>
</dbReference>
<organism evidence="2 3">
    <name type="scientific">Alishewanella tabrizica</name>
    <dbReference type="NCBI Taxonomy" id="671278"/>
    <lineage>
        <taxon>Bacteria</taxon>
        <taxon>Pseudomonadati</taxon>
        <taxon>Pseudomonadota</taxon>
        <taxon>Gammaproteobacteria</taxon>
        <taxon>Alteromonadales</taxon>
        <taxon>Alteromonadaceae</taxon>
        <taxon>Alishewanella</taxon>
    </lineage>
</organism>